<evidence type="ECO:0000313" key="2">
    <source>
        <dbReference type="EMBL" id="KAI5399048.1"/>
    </source>
</evidence>
<dbReference type="EMBL" id="JAMSHJ010000006">
    <property type="protein sequence ID" value="KAI5399048.1"/>
    <property type="molecule type" value="Genomic_DNA"/>
</dbReference>
<dbReference type="AlphaFoldDB" id="A0A9D4WCL1"/>
<name>A0A9D4WCL1_PEA</name>
<evidence type="ECO:0000313" key="3">
    <source>
        <dbReference type="Proteomes" id="UP001058974"/>
    </source>
</evidence>
<proteinExistence type="predicted"/>
<feature type="domain" description="Hemerythrin-like" evidence="1">
    <location>
        <begin position="131"/>
        <end position="226"/>
    </location>
</feature>
<protein>
    <recommendedName>
        <fullName evidence="1">Hemerythrin-like domain-containing protein</fullName>
    </recommendedName>
</protein>
<gene>
    <name evidence="2" type="ORF">KIW84_064425</name>
</gene>
<dbReference type="Gene3D" id="1.20.120.520">
    <property type="entry name" value="nmb1532 protein domain like"/>
    <property type="match status" value="1"/>
</dbReference>
<evidence type="ECO:0000259" key="1">
    <source>
        <dbReference type="Pfam" id="PF01814"/>
    </source>
</evidence>
<organism evidence="2 3">
    <name type="scientific">Pisum sativum</name>
    <name type="common">Garden pea</name>
    <name type="synonym">Lathyrus oleraceus</name>
    <dbReference type="NCBI Taxonomy" id="3888"/>
    <lineage>
        <taxon>Eukaryota</taxon>
        <taxon>Viridiplantae</taxon>
        <taxon>Streptophyta</taxon>
        <taxon>Embryophyta</taxon>
        <taxon>Tracheophyta</taxon>
        <taxon>Spermatophyta</taxon>
        <taxon>Magnoliopsida</taxon>
        <taxon>eudicotyledons</taxon>
        <taxon>Gunneridae</taxon>
        <taxon>Pentapetalae</taxon>
        <taxon>rosids</taxon>
        <taxon>fabids</taxon>
        <taxon>Fabales</taxon>
        <taxon>Fabaceae</taxon>
        <taxon>Papilionoideae</taxon>
        <taxon>50 kb inversion clade</taxon>
        <taxon>NPAAA clade</taxon>
        <taxon>Hologalegina</taxon>
        <taxon>IRL clade</taxon>
        <taxon>Fabeae</taxon>
        <taxon>Lathyrus</taxon>
    </lineage>
</organism>
<reference evidence="2 3" key="1">
    <citation type="journal article" date="2022" name="Nat. Genet.">
        <title>Improved pea reference genome and pan-genome highlight genomic features and evolutionary characteristics.</title>
        <authorList>
            <person name="Yang T."/>
            <person name="Liu R."/>
            <person name="Luo Y."/>
            <person name="Hu S."/>
            <person name="Wang D."/>
            <person name="Wang C."/>
            <person name="Pandey M.K."/>
            <person name="Ge S."/>
            <person name="Xu Q."/>
            <person name="Li N."/>
            <person name="Li G."/>
            <person name="Huang Y."/>
            <person name="Saxena R.K."/>
            <person name="Ji Y."/>
            <person name="Li M."/>
            <person name="Yan X."/>
            <person name="He Y."/>
            <person name="Liu Y."/>
            <person name="Wang X."/>
            <person name="Xiang C."/>
            <person name="Varshney R.K."/>
            <person name="Ding H."/>
            <person name="Gao S."/>
            <person name="Zong X."/>
        </authorList>
    </citation>
    <scope>NUCLEOTIDE SEQUENCE [LARGE SCALE GENOMIC DNA]</scope>
    <source>
        <strain evidence="2 3">cv. Zhongwan 6</strain>
    </source>
</reference>
<dbReference type="InterPro" id="IPR012312">
    <property type="entry name" value="Hemerythrin-like"/>
</dbReference>
<keyword evidence="3" id="KW-1185">Reference proteome</keyword>
<dbReference type="Gramene" id="Psat06G0442500-T1">
    <property type="protein sequence ID" value="KAI5399048.1"/>
    <property type="gene ID" value="KIW84_064425"/>
</dbReference>
<dbReference type="Gramene" id="Psat6g161960.1">
    <property type="protein sequence ID" value="Psat6g161960.1.cds"/>
    <property type="gene ID" value="Psat6g161960"/>
</dbReference>
<dbReference type="Proteomes" id="UP001058974">
    <property type="component" value="Chromosome 6"/>
</dbReference>
<comment type="caution">
    <text evidence="2">The sequence shown here is derived from an EMBL/GenBank/DDBJ whole genome shotgun (WGS) entry which is preliminary data.</text>
</comment>
<dbReference type="Pfam" id="PF01814">
    <property type="entry name" value="Hemerythrin"/>
    <property type="match status" value="1"/>
</dbReference>
<sequence length="354" mass="40293">MQKNKDRYTNNNPFVDDFIDPLCKLNLRETSEFVKSFPLPKPNAENTRFINDSSTHLRKLEPPSTPGIPLFSFTSSPSSSIVGRINLPRKSFPSKWDDAEKWLISTSCHDSPGKPPPTKISHLTADPPPPLFERYRFLSSIYRHHSNAEDEVIFPTLDRRVKNVAKTYSLEHKGESNLFDHLFELLNSSIKNDESFPRELASCTGALQTSVSQHLAKEEEQVFPLLIEKFSLEEQASLVWQFLCSIPVNMMAEFLPWLSTSISADESQDLRDFLVKIVPEERLLQKVVFTWMEGRSSVNKIQSSADHSQVCCSSPLTHQAGRANCVCKSTTTRKRKHSVNMQDVSDATGTYHYR</sequence>
<accession>A0A9D4WCL1</accession>
<dbReference type="CDD" id="cd12108">
    <property type="entry name" value="Hr-like"/>
    <property type="match status" value="1"/>
</dbReference>